<evidence type="ECO:0000256" key="1">
    <source>
        <dbReference type="SAM" id="MobiDB-lite"/>
    </source>
</evidence>
<accession>A0A1X6NHL4</accession>
<dbReference type="Proteomes" id="UP000194127">
    <property type="component" value="Unassembled WGS sequence"/>
</dbReference>
<reference evidence="2 3" key="1">
    <citation type="submission" date="2017-04" db="EMBL/GenBank/DDBJ databases">
        <title>Genome Sequence of the Model Brown-Rot Fungus Postia placenta SB12.</title>
        <authorList>
            <consortium name="DOE Joint Genome Institute"/>
            <person name="Gaskell J."/>
            <person name="Kersten P."/>
            <person name="Larrondo L.F."/>
            <person name="Canessa P."/>
            <person name="Martinez D."/>
            <person name="Hibbett D."/>
            <person name="Schmoll M."/>
            <person name="Kubicek C.P."/>
            <person name="Martinez A.T."/>
            <person name="Yadav J."/>
            <person name="Master E."/>
            <person name="Magnuson J.K."/>
            <person name="James T."/>
            <person name="Yaver D."/>
            <person name="Berka R."/>
            <person name="Labutti K."/>
            <person name="Lipzen A."/>
            <person name="Aerts A."/>
            <person name="Barry K."/>
            <person name="Henrissat B."/>
            <person name="Blanchette R."/>
            <person name="Grigoriev I."/>
            <person name="Cullen D."/>
        </authorList>
    </citation>
    <scope>NUCLEOTIDE SEQUENCE [LARGE SCALE GENOMIC DNA]</scope>
    <source>
        <strain evidence="2 3">MAD-698-R-SB12</strain>
    </source>
</reference>
<name>A0A1X6NHL4_9APHY</name>
<gene>
    <name evidence="2" type="ORF">POSPLADRAFT_1064358</name>
</gene>
<sequence>MTASSRTRPAPAKSILSSSSSIRTRTLRAAPSVKFLDMPTIHYEDEYDPPLPPCSPAAPSEKRKPSLLRWFLGAAGRKSQAVPDRPTISGPFPLWETPPRPVPVSAASLRSMRSKDSLRSVRSCSSRLQTYWNKVTRKDP</sequence>
<keyword evidence="3" id="KW-1185">Reference proteome</keyword>
<organism evidence="2 3">
    <name type="scientific">Postia placenta MAD-698-R-SB12</name>
    <dbReference type="NCBI Taxonomy" id="670580"/>
    <lineage>
        <taxon>Eukaryota</taxon>
        <taxon>Fungi</taxon>
        <taxon>Dikarya</taxon>
        <taxon>Basidiomycota</taxon>
        <taxon>Agaricomycotina</taxon>
        <taxon>Agaricomycetes</taxon>
        <taxon>Polyporales</taxon>
        <taxon>Adustoporiaceae</taxon>
        <taxon>Rhodonia</taxon>
    </lineage>
</organism>
<feature type="compositionally biased region" description="Low complexity" evidence="1">
    <location>
        <begin position="14"/>
        <end position="23"/>
    </location>
</feature>
<feature type="region of interest" description="Disordered" evidence="1">
    <location>
        <begin position="79"/>
        <end position="100"/>
    </location>
</feature>
<feature type="region of interest" description="Disordered" evidence="1">
    <location>
        <begin position="1"/>
        <end position="23"/>
    </location>
</feature>
<evidence type="ECO:0000313" key="2">
    <source>
        <dbReference type="EMBL" id="OSX67936.1"/>
    </source>
</evidence>
<dbReference type="EMBL" id="KZ110591">
    <property type="protein sequence ID" value="OSX67936.1"/>
    <property type="molecule type" value="Genomic_DNA"/>
</dbReference>
<dbReference type="OrthoDB" id="2752724at2759"/>
<dbReference type="AlphaFoldDB" id="A0A1X6NHL4"/>
<proteinExistence type="predicted"/>
<dbReference type="RefSeq" id="XP_024344730.1">
    <property type="nucleotide sequence ID" value="XM_024481793.1"/>
</dbReference>
<dbReference type="GeneID" id="36326743"/>
<evidence type="ECO:0000313" key="3">
    <source>
        <dbReference type="Proteomes" id="UP000194127"/>
    </source>
</evidence>
<protein>
    <submittedName>
        <fullName evidence="2">Uncharacterized protein</fullName>
    </submittedName>
</protein>